<accession>A0A0S7Y4C9</accession>
<evidence type="ECO:0000256" key="1">
    <source>
        <dbReference type="SAM" id="MobiDB-lite"/>
    </source>
</evidence>
<reference evidence="3 4" key="1">
    <citation type="journal article" date="2015" name="Microbiome">
        <title>Genomic resolution of linkages in carbon, nitrogen, and sulfur cycling among widespread estuary sediment bacteria.</title>
        <authorList>
            <person name="Baker B.J."/>
            <person name="Lazar C.S."/>
            <person name="Teske A.P."/>
            <person name="Dick G.J."/>
        </authorList>
    </citation>
    <scope>NUCLEOTIDE SEQUENCE [LARGE SCALE GENOMIC DNA]</scope>
    <source>
        <strain evidence="3">DG_54_3</strain>
    </source>
</reference>
<dbReference type="Pfam" id="PF18911">
    <property type="entry name" value="PKD_4"/>
    <property type="match status" value="1"/>
</dbReference>
<protein>
    <recommendedName>
        <fullName evidence="2">PKD domain-containing protein</fullName>
    </recommendedName>
</protein>
<dbReference type="InterPro" id="IPR036278">
    <property type="entry name" value="Sialidase_sf"/>
</dbReference>
<dbReference type="InterPro" id="IPR022409">
    <property type="entry name" value="PKD/Chitinase_dom"/>
</dbReference>
<dbReference type="InterPro" id="IPR013783">
    <property type="entry name" value="Ig-like_fold"/>
</dbReference>
<dbReference type="InterPro" id="IPR000601">
    <property type="entry name" value="PKD_dom"/>
</dbReference>
<dbReference type="SUPFAM" id="SSF50939">
    <property type="entry name" value="Sialidases"/>
    <property type="match status" value="1"/>
</dbReference>
<evidence type="ECO:0000313" key="3">
    <source>
        <dbReference type="EMBL" id="KPJ69598.1"/>
    </source>
</evidence>
<dbReference type="CDD" id="cd00146">
    <property type="entry name" value="PKD"/>
    <property type="match status" value="1"/>
</dbReference>
<dbReference type="EMBL" id="LIZX01000020">
    <property type="protein sequence ID" value="KPJ69598.1"/>
    <property type="molecule type" value="Genomic_DNA"/>
</dbReference>
<dbReference type="InterPro" id="IPR035986">
    <property type="entry name" value="PKD_dom_sf"/>
</dbReference>
<feature type="compositionally biased region" description="Basic and acidic residues" evidence="1">
    <location>
        <begin position="574"/>
        <end position="589"/>
    </location>
</feature>
<evidence type="ECO:0000313" key="4">
    <source>
        <dbReference type="Proteomes" id="UP000051861"/>
    </source>
</evidence>
<feature type="region of interest" description="Disordered" evidence="1">
    <location>
        <begin position="563"/>
        <end position="589"/>
    </location>
</feature>
<sequence>MKTKRNVLFLLLLTGICIESFSIDKINLSSSSSDSTTPNIAIDSKGRILVLWDEMDWPLIGIADVLYVTRENGQWSEINETISQLYDARNPHLFTDSNDWFHLTYDDGESETTRDIFYRSFSFEEDHWSNIQRVFLNNLDSSNPKIVVDRDAKIHVIWAQQYRQDGKTKIVMNSKNKEETWPETFENISRNENSSAILPCFGARNGNIYACWMDNRNGVWDLFFNEKINGEWKNPTALNESGEKYMPSLVLDKKGGVHIICNSKEGNIFYLRKANQTWNPPLIISTGFSPARFSDLKLFKDNTLHAVWIQETRSGVSICYGRATPEGNWFEPIQISAGKDADHPKIELDDNGNAHIVWEDAGLNHRKDIFYSVVTPPGSKPIAIFTSSEDSGIVPLTVNFDGSGSLSGETEIRSYWWDFGDGSEMQEGCQISHTYKKAGIFPVKLYVTNQQLLVGFESKEIQILSGPFPPINILVKKTEEGGLFYREKINAIIWTENPKNKGQASISHYNIYRRFNDPKISEFKKICQVSSQTFRYADRDFISPEERDKFVYALSAVDDTGREGPMGYALNPKPDGEKNAFKTTRKEIK</sequence>
<dbReference type="SUPFAM" id="SSF49299">
    <property type="entry name" value="PKD domain"/>
    <property type="match status" value="1"/>
</dbReference>
<feature type="domain" description="PKD" evidence="2">
    <location>
        <begin position="381"/>
        <end position="449"/>
    </location>
</feature>
<comment type="caution">
    <text evidence="3">The sequence shown here is derived from an EMBL/GenBank/DDBJ whole genome shotgun (WGS) entry which is preliminary data.</text>
</comment>
<name>A0A0S7Y4C9_UNCSA</name>
<dbReference type="Gene3D" id="2.60.40.10">
    <property type="entry name" value="Immunoglobulins"/>
    <property type="match status" value="1"/>
</dbReference>
<dbReference type="SMART" id="SM00089">
    <property type="entry name" value="PKD"/>
    <property type="match status" value="1"/>
</dbReference>
<organism evidence="3 4">
    <name type="scientific">candidate division WOR-1 bacterium DG_54_3</name>
    <dbReference type="NCBI Taxonomy" id="1703775"/>
    <lineage>
        <taxon>Bacteria</taxon>
        <taxon>Bacillati</taxon>
        <taxon>Saganbacteria</taxon>
    </lineage>
</organism>
<evidence type="ECO:0000259" key="2">
    <source>
        <dbReference type="PROSITE" id="PS50093"/>
    </source>
</evidence>
<gene>
    <name evidence="3" type="ORF">AMJ44_03305</name>
</gene>
<dbReference type="AlphaFoldDB" id="A0A0S7Y4C9"/>
<proteinExistence type="predicted"/>
<dbReference type="Proteomes" id="UP000051861">
    <property type="component" value="Unassembled WGS sequence"/>
</dbReference>
<dbReference type="PROSITE" id="PS50093">
    <property type="entry name" value="PKD"/>
    <property type="match status" value="1"/>
</dbReference>